<dbReference type="InterPro" id="IPR041692">
    <property type="entry name" value="HHH_9"/>
</dbReference>
<dbReference type="SUPFAM" id="SSF53098">
    <property type="entry name" value="Ribonuclease H-like"/>
    <property type="match status" value="1"/>
</dbReference>
<dbReference type="Pfam" id="PF17674">
    <property type="entry name" value="HHH_9"/>
    <property type="match status" value="1"/>
</dbReference>
<dbReference type="Pfam" id="PF16921">
    <property type="entry name" value="Tex_YqgF"/>
    <property type="match status" value="1"/>
</dbReference>
<dbReference type="InterPro" id="IPR032639">
    <property type="entry name" value="Tex_YqgF"/>
</dbReference>
<dbReference type="GO" id="GO:0003729">
    <property type="term" value="F:mRNA binding"/>
    <property type="evidence" value="ECO:0007669"/>
    <property type="project" value="TreeGrafter"/>
</dbReference>
<dbReference type="InterPro" id="IPR037027">
    <property type="entry name" value="YqgF/RNaseH-like_dom_sf"/>
</dbReference>
<dbReference type="OrthoDB" id="995477at2759"/>
<dbReference type="GO" id="GO:0006412">
    <property type="term" value="P:translation"/>
    <property type="evidence" value="ECO:0007669"/>
    <property type="project" value="TreeGrafter"/>
</dbReference>
<sequence length="810" mass="89598">MAQNSKKMASTKQGEKPTAPGRTTMTSSAGVSMLWEAPHVLADRLDLDHNIAANVIELLDEGCTVPFIARYRKEKTGNMEAERLREVQSAYEELKGVQSKAGTVVKQVEKQGKMTDGLLAAIRRSITIEELDHLYAPYKVGSKATLAERARQLGLEPAAVGLLSQPHSYRPQQLVKPGEEGLQSPEEVDRGVQHIIADMVSKDKETMDTIRAMCKAGRVTLESTKSKSTAKKEKEEENTTHKFEQYYTFSCPLKFIKPHQVLAINRGESQKILSVKINIPDDVKTRFLTFCERRWVPQNAPPHAAGVIKKAVEDAYSRLIQPLMIRHYRADLTKTAEKQSAAVFSHNLQRLLLQPPVRGRVVLGVDPGYRHGCKLAVTSPTGQILHSDVVYLHDNRASREAGRIKRILEIHRCQTVAIGNGTACRETEAFFSQHIQQGTFRPLDVVYCIVNESGASIYSVSDEAKKEMPDLDPNLRSAVSIARRLQDPLVELVKIEPKNIGVGMYQHDISESMLKSALDGVVEECVSFVGVDINVCSETLLRRLAGLNAGKAKKLVEWRDANGSFINREQLRSVKGLGPKTFEQCAGFIRINPISINSSAKSTTEEEQSTNTAPGKKRKAAAEPKRKTKKAKTEANLTLNPLDMTCIHPESYSIALQFLNRVGGSLDELGQQNMRNKVQAALVKNNVERLAAELNCGTPTMQLIIDGLQQPLDYDIRAEFEKPLFKKGLVSMNDLKAGTTLTGRVTNLTDFGAFVDIGVGKDGLIHRSKIRPDRLKGKKSLGPGDKVEVKVLNVEPSRGRIGLELLTLIS</sequence>
<dbReference type="InterPro" id="IPR018974">
    <property type="entry name" value="Tex-like_N"/>
</dbReference>
<feature type="region of interest" description="Disordered" evidence="1">
    <location>
        <begin position="1"/>
        <end position="26"/>
    </location>
</feature>
<dbReference type="CDD" id="cd05685">
    <property type="entry name" value="S1_Tex"/>
    <property type="match status" value="1"/>
</dbReference>
<dbReference type="GO" id="GO:0003735">
    <property type="term" value="F:structural constituent of ribosome"/>
    <property type="evidence" value="ECO:0007669"/>
    <property type="project" value="TreeGrafter"/>
</dbReference>
<dbReference type="Proteomes" id="UP000515135">
    <property type="component" value="Unplaced"/>
</dbReference>
<gene>
    <name evidence="4" type="primary">LOC109482800</name>
</gene>
<dbReference type="AlphaFoldDB" id="A0A6P5A4L5"/>
<keyword evidence="3" id="KW-1185">Reference proteome</keyword>
<dbReference type="InterPro" id="IPR012340">
    <property type="entry name" value="NA-bd_OB-fold"/>
</dbReference>
<dbReference type="PROSITE" id="PS50126">
    <property type="entry name" value="S1"/>
    <property type="match status" value="1"/>
</dbReference>
<dbReference type="Pfam" id="PF09371">
    <property type="entry name" value="Tex_N"/>
    <property type="match status" value="1"/>
</dbReference>
<dbReference type="Gene3D" id="1.10.10.650">
    <property type="entry name" value="RuvA domain 2-like"/>
    <property type="match status" value="1"/>
</dbReference>
<dbReference type="SMART" id="SM00316">
    <property type="entry name" value="S1"/>
    <property type="match status" value="1"/>
</dbReference>
<dbReference type="InterPro" id="IPR003029">
    <property type="entry name" value="S1_domain"/>
</dbReference>
<dbReference type="GeneID" id="109482800"/>
<dbReference type="FunFam" id="3.30.420.140:FF:000001">
    <property type="entry name" value="RNA-binding transcriptional accessory protein"/>
    <property type="match status" value="1"/>
</dbReference>
<feature type="domain" description="S1 motif" evidence="2">
    <location>
        <begin position="738"/>
        <end position="806"/>
    </location>
</feature>
<dbReference type="InterPro" id="IPR055179">
    <property type="entry name" value="Tex-like_central_region"/>
</dbReference>
<dbReference type="SUPFAM" id="SSF47781">
    <property type="entry name" value="RuvA domain 2-like"/>
    <property type="match status" value="2"/>
</dbReference>
<dbReference type="Gene3D" id="1.10.3500.10">
    <property type="entry name" value="Tex N-terminal region-like"/>
    <property type="match status" value="1"/>
</dbReference>
<dbReference type="Gene3D" id="1.10.150.310">
    <property type="entry name" value="Tex RuvX-like domain-like"/>
    <property type="match status" value="1"/>
</dbReference>
<dbReference type="RefSeq" id="XP_019641199.1">
    <property type="nucleotide sequence ID" value="XM_019785640.1"/>
</dbReference>
<dbReference type="InterPro" id="IPR050437">
    <property type="entry name" value="Ribos_protein_bS1-like"/>
</dbReference>
<dbReference type="KEGG" id="bbel:109482800"/>
<dbReference type="FunFam" id="2.40.50.140:FF:000146">
    <property type="entry name" value="S1 RNA-binding domain-containing protein 1"/>
    <property type="match status" value="1"/>
</dbReference>
<dbReference type="GO" id="GO:0006139">
    <property type="term" value="P:nucleobase-containing compound metabolic process"/>
    <property type="evidence" value="ECO:0007669"/>
    <property type="project" value="InterPro"/>
</dbReference>
<dbReference type="InterPro" id="IPR012337">
    <property type="entry name" value="RNaseH-like_sf"/>
</dbReference>
<reference evidence="4" key="1">
    <citation type="submission" date="2025-08" db="UniProtKB">
        <authorList>
            <consortium name="RefSeq"/>
        </authorList>
    </citation>
    <scope>IDENTIFICATION</scope>
    <source>
        <tissue evidence="4">Gonad</tissue>
    </source>
</reference>
<dbReference type="Gene3D" id="2.40.50.140">
    <property type="entry name" value="Nucleic acid-binding proteins"/>
    <property type="match status" value="1"/>
</dbReference>
<dbReference type="InterPro" id="IPR044146">
    <property type="entry name" value="S1_Tex"/>
</dbReference>
<feature type="region of interest" description="Disordered" evidence="1">
    <location>
        <begin position="599"/>
        <end position="634"/>
    </location>
</feature>
<proteinExistence type="predicted"/>
<feature type="compositionally biased region" description="Polar residues" evidence="1">
    <location>
        <begin position="1"/>
        <end position="12"/>
    </location>
</feature>
<name>A0A6P5A4L5_BRABE</name>
<dbReference type="SUPFAM" id="SSF50249">
    <property type="entry name" value="Nucleic acid-binding proteins"/>
    <property type="match status" value="1"/>
</dbReference>
<dbReference type="SUPFAM" id="SSF158832">
    <property type="entry name" value="Tex N-terminal region-like"/>
    <property type="match status" value="1"/>
</dbReference>
<organism evidence="3 4">
    <name type="scientific">Branchiostoma belcheri</name>
    <name type="common">Amphioxus</name>
    <dbReference type="NCBI Taxonomy" id="7741"/>
    <lineage>
        <taxon>Eukaryota</taxon>
        <taxon>Metazoa</taxon>
        <taxon>Chordata</taxon>
        <taxon>Cephalochordata</taxon>
        <taxon>Leptocardii</taxon>
        <taxon>Amphioxiformes</taxon>
        <taxon>Branchiostomatidae</taxon>
        <taxon>Branchiostoma</taxon>
    </lineage>
</organism>
<dbReference type="Pfam" id="PF22706">
    <property type="entry name" value="Tex_central_region"/>
    <property type="match status" value="1"/>
</dbReference>
<dbReference type="SMART" id="SM00732">
    <property type="entry name" value="YqgFc"/>
    <property type="match status" value="1"/>
</dbReference>
<dbReference type="InterPro" id="IPR006641">
    <property type="entry name" value="YqgF/RNaseH-like_dom"/>
</dbReference>
<dbReference type="InterPro" id="IPR010994">
    <property type="entry name" value="RuvA_2-like"/>
</dbReference>
<evidence type="ECO:0000256" key="1">
    <source>
        <dbReference type="SAM" id="MobiDB-lite"/>
    </source>
</evidence>
<dbReference type="Gene3D" id="3.30.420.140">
    <property type="entry name" value="YqgF/RNase H-like domain"/>
    <property type="match status" value="1"/>
</dbReference>
<dbReference type="PANTHER" id="PTHR10724:SF10">
    <property type="entry name" value="S1 RNA-BINDING DOMAIN-CONTAINING PROTEIN 1"/>
    <property type="match status" value="1"/>
</dbReference>
<dbReference type="Pfam" id="PF00575">
    <property type="entry name" value="S1"/>
    <property type="match status" value="1"/>
</dbReference>
<evidence type="ECO:0000259" key="2">
    <source>
        <dbReference type="PROSITE" id="PS50126"/>
    </source>
</evidence>
<accession>A0A6P5A4L5</accession>
<dbReference type="FunFam" id="1.10.10.650:FF:000001">
    <property type="entry name" value="S1 RNA-binding domain 1"/>
    <property type="match status" value="1"/>
</dbReference>
<dbReference type="InterPro" id="IPR023323">
    <property type="entry name" value="Tex-like_dom_sf"/>
</dbReference>
<dbReference type="InterPro" id="IPR023319">
    <property type="entry name" value="Tex-like_HTH_dom_sf"/>
</dbReference>
<protein>
    <submittedName>
        <fullName evidence="4">S1 RNA-binding domain-containing protein 1-like</fullName>
    </submittedName>
</protein>
<evidence type="ECO:0000313" key="4">
    <source>
        <dbReference type="RefSeq" id="XP_019641199.1"/>
    </source>
</evidence>
<evidence type="ECO:0000313" key="3">
    <source>
        <dbReference type="Proteomes" id="UP000515135"/>
    </source>
</evidence>
<dbReference type="Pfam" id="PF12836">
    <property type="entry name" value="HHH_3"/>
    <property type="match status" value="1"/>
</dbReference>
<dbReference type="PANTHER" id="PTHR10724">
    <property type="entry name" value="30S RIBOSOMAL PROTEIN S1"/>
    <property type="match status" value="1"/>
</dbReference>